<organism evidence="2 3">
    <name type="scientific">Poecilia mexicana</name>
    <dbReference type="NCBI Taxonomy" id="48701"/>
    <lineage>
        <taxon>Eukaryota</taxon>
        <taxon>Metazoa</taxon>
        <taxon>Chordata</taxon>
        <taxon>Craniata</taxon>
        <taxon>Vertebrata</taxon>
        <taxon>Euteleostomi</taxon>
        <taxon>Actinopterygii</taxon>
        <taxon>Neopterygii</taxon>
        <taxon>Teleostei</taxon>
        <taxon>Neoteleostei</taxon>
        <taxon>Acanthomorphata</taxon>
        <taxon>Ovalentaria</taxon>
        <taxon>Atherinomorphae</taxon>
        <taxon>Cyprinodontiformes</taxon>
        <taxon>Poeciliidae</taxon>
        <taxon>Poeciliinae</taxon>
        <taxon>Poecilia</taxon>
    </lineage>
</organism>
<feature type="signal peptide" evidence="1">
    <location>
        <begin position="1"/>
        <end position="23"/>
    </location>
</feature>
<evidence type="ECO:0000256" key="1">
    <source>
        <dbReference type="SAM" id="SignalP"/>
    </source>
</evidence>
<keyword evidence="3" id="KW-1185">Reference proteome</keyword>
<dbReference type="AlphaFoldDB" id="A0A3B3X477"/>
<proteinExistence type="predicted"/>
<reference evidence="2" key="2">
    <citation type="submission" date="2025-09" db="UniProtKB">
        <authorList>
            <consortium name="Ensembl"/>
        </authorList>
    </citation>
    <scope>IDENTIFICATION</scope>
</reference>
<dbReference type="Proteomes" id="UP000261480">
    <property type="component" value="Unplaced"/>
</dbReference>
<keyword evidence="1" id="KW-0732">Signal</keyword>
<evidence type="ECO:0000313" key="2">
    <source>
        <dbReference type="Ensembl" id="ENSPMEP00000009770.1"/>
    </source>
</evidence>
<name>A0A3B3X477_9TELE</name>
<evidence type="ECO:0000313" key="3">
    <source>
        <dbReference type="Proteomes" id="UP000261480"/>
    </source>
</evidence>
<evidence type="ECO:0008006" key="4">
    <source>
        <dbReference type="Google" id="ProtNLM"/>
    </source>
</evidence>
<reference evidence="2" key="1">
    <citation type="submission" date="2025-08" db="UniProtKB">
        <authorList>
            <consortium name="Ensembl"/>
        </authorList>
    </citation>
    <scope>IDENTIFICATION</scope>
</reference>
<feature type="chain" id="PRO_5017227155" description="WAP domain-containing protein" evidence="1">
    <location>
        <begin position="24"/>
        <end position="68"/>
    </location>
</feature>
<dbReference type="Ensembl" id="ENSPMET00000000235.1">
    <property type="protein sequence ID" value="ENSPMEP00000009770.1"/>
    <property type="gene ID" value="ENSPMEG00000011645.1"/>
</dbReference>
<protein>
    <recommendedName>
        <fullName evidence="4">WAP domain-containing protein</fullName>
    </recommendedName>
</protein>
<sequence>MRHKIRIKFIVLILILMAADVKSHPRKQLVEKLSHSCRYQITCSKSNRKKHGLECKLFHCQNTCPTRC</sequence>
<accession>A0A3B3X477</accession>